<evidence type="ECO:0000313" key="1">
    <source>
        <dbReference type="EMBL" id="CAG8544536.1"/>
    </source>
</evidence>
<gene>
    <name evidence="1" type="ORF">DHETER_LOCUS4952</name>
</gene>
<accession>A0ACA9LT88</accession>
<evidence type="ECO:0000313" key="2">
    <source>
        <dbReference type="Proteomes" id="UP000789702"/>
    </source>
</evidence>
<comment type="caution">
    <text evidence="1">The sequence shown here is derived from an EMBL/GenBank/DDBJ whole genome shotgun (WGS) entry which is preliminary data.</text>
</comment>
<proteinExistence type="predicted"/>
<sequence length="157" mass="18359">MPCYAVKIVEIISKSKVIIDITFENSDKDQHIIQLDDIIGYADKQTKKKRSNYFEICLKNWQKPYIVLCGAKFKAMDKESTNISKNAFKIEKYISVETENVKLSKVKLTRQIDRRLPLIFVINIAEISIIDKEIYLENKDIPEEINFSLENANIKQR</sequence>
<reference evidence="1" key="1">
    <citation type="submission" date="2021-06" db="EMBL/GenBank/DDBJ databases">
        <authorList>
            <person name="Kallberg Y."/>
            <person name="Tangrot J."/>
            <person name="Rosling A."/>
        </authorList>
    </citation>
    <scope>NUCLEOTIDE SEQUENCE</scope>
    <source>
        <strain evidence="1">IL203A</strain>
    </source>
</reference>
<protein>
    <submittedName>
        <fullName evidence="1">10728_t:CDS:1</fullName>
    </submittedName>
</protein>
<organism evidence="1 2">
    <name type="scientific">Dentiscutata heterogama</name>
    <dbReference type="NCBI Taxonomy" id="1316150"/>
    <lineage>
        <taxon>Eukaryota</taxon>
        <taxon>Fungi</taxon>
        <taxon>Fungi incertae sedis</taxon>
        <taxon>Mucoromycota</taxon>
        <taxon>Glomeromycotina</taxon>
        <taxon>Glomeromycetes</taxon>
        <taxon>Diversisporales</taxon>
        <taxon>Gigasporaceae</taxon>
        <taxon>Dentiscutata</taxon>
    </lineage>
</organism>
<dbReference type="EMBL" id="CAJVPU010005210">
    <property type="protein sequence ID" value="CAG8544536.1"/>
    <property type="molecule type" value="Genomic_DNA"/>
</dbReference>
<keyword evidence="2" id="KW-1185">Reference proteome</keyword>
<dbReference type="Proteomes" id="UP000789702">
    <property type="component" value="Unassembled WGS sequence"/>
</dbReference>
<name>A0ACA9LT88_9GLOM</name>